<evidence type="ECO:0000259" key="6">
    <source>
        <dbReference type="Pfam" id="PF00501"/>
    </source>
</evidence>
<proteinExistence type="predicted"/>
<dbReference type="SUPFAM" id="SSF56801">
    <property type="entry name" value="Acetyl-CoA synthetase-like"/>
    <property type="match status" value="1"/>
</dbReference>
<dbReference type="Pfam" id="PF00501">
    <property type="entry name" value="AMP-binding"/>
    <property type="match status" value="1"/>
</dbReference>
<feature type="domain" description="AMP-dependent synthetase/ligase" evidence="6">
    <location>
        <begin position="47"/>
        <end position="470"/>
    </location>
</feature>
<dbReference type="AlphaFoldDB" id="A0A508TYY6"/>
<evidence type="ECO:0000256" key="1">
    <source>
        <dbReference type="ARBA" id="ARBA00022598"/>
    </source>
</evidence>
<dbReference type="GO" id="GO:0004467">
    <property type="term" value="F:long-chain fatty acid-CoA ligase activity"/>
    <property type="evidence" value="ECO:0007669"/>
    <property type="project" value="UniProtKB-EC"/>
</dbReference>
<keyword evidence="3" id="KW-0443">Lipid metabolism</keyword>
<evidence type="ECO:0000256" key="3">
    <source>
        <dbReference type="ARBA" id="ARBA00023098"/>
    </source>
</evidence>
<dbReference type="PROSITE" id="PS00455">
    <property type="entry name" value="AMP_BINDING"/>
    <property type="match status" value="1"/>
</dbReference>
<protein>
    <submittedName>
        <fullName evidence="7">Long-chain-fatty-acid--CoA ligase FadD15</fullName>
        <ecNumber evidence="7">6.2.1.3</ecNumber>
    </submittedName>
</protein>
<comment type="caution">
    <text evidence="7">The sequence shown here is derived from an EMBL/GenBank/DDBJ whole genome shotgun (WGS) entry which is preliminary data.</text>
</comment>
<reference evidence="7" key="1">
    <citation type="submission" date="2019-02" db="EMBL/GenBank/DDBJ databases">
        <authorList>
            <person name="Pothier F.J."/>
        </authorList>
    </citation>
    <scope>NUCLEOTIDE SEQUENCE</scope>
    <source>
        <strain evidence="7">CI-1B</strain>
    </source>
</reference>
<accession>A0A508TYY6</accession>
<gene>
    <name evidence="7" type="ORF">CI1B_77770</name>
</gene>
<dbReference type="PANTHER" id="PTHR43272:SF32">
    <property type="entry name" value="AMP-DEPENDENT SYNTHETASE_LIGASE DOMAIN-CONTAINING PROTEIN"/>
    <property type="match status" value="1"/>
</dbReference>
<dbReference type="InterPro" id="IPR042099">
    <property type="entry name" value="ANL_N_sf"/>
</dbReference>
<dbReference type="GO" id="GO:0016020">
    <property type="term" value="C:membrane"/>
    <property type="evidence" value="ECO:0007669"/>
    <property type="project" value="TreeGrafter"/>
</dbReference>
<organism evidence="7 8">
    <name type="scientific">Bradyrhizobium ivorense</name>
    <dbReference type="NCBI Taxonomy" id="2511166"/>
    <lineage>
        <taxon>Bacteria</taxon>
        <taxon>Pseudomonadati</taxon>
        <taxon>Pseudomonadota</taxon>
        <taxon>Alphaproteobacteria</taxon>
        <taxon>Hyphomicrobiales</taxon>
        <taxon>Nitrobacteraceae</taxon>
        <taxon>Bradyrhizobium</taxon>
    </lineage>
</organism>
<sequence>MMSTLENLRTAHPPLSDSAARSLPATETDAFRTALRDAAITIPQMLRQRAAMHGDALALREKDFGIWNPYSWRHYYDTARAVALGLLSLGIKPGDRVAIAGENTPEWFYADLGIQMIGAVAVGIYPTNPWVELQYIVKHSGARVVITGDQEQTDKVLDALAGNGGLPELEAIACIDMKGLRHYRQSHLMSFEALCQRGQAYARETPDANATIDRLITQAAPDDVCILVYTSGTTGPPKGAMLTHRNLVYAAYTYAIAVGIADKPFEAVSYLPLCHVAERCYGLVTHLVLGGTVSFAESIDTVAINIREIAPTFFVGVPRIYEKLQQGFMFRLGESGSLRQRLTRACLAWGRILSDRRQAGQDSLLDRAAYGLLYLLMFRNLQRHLGFAYSRHRLCAGASISPETLRFFDIIGRPVSQGYGLTESGGVAFIQTKSHHRLGGCGLPLPQTEWKLDGDGEILLRNPGVFKGYFLDEKASTASLEPGGWLRTGDIIEVLDNGEIAVVDRKKAIIITAGGKNIAPSEIENALKDSEFVKEAIVVGEAKKYLGAIVQIDYDNVGRWARDQALAYTNYKSLSQLPEVHELVERIVGETNKRFARVENIRRFAILEKELDHDDGELTATQKVRRAMIEKKFARELAIIYPAEG</sequence>
<dbReference type="Gene3D" id="3.40.50.12780">
    <property type="entry name" value="N-terminal domain of ligase-like"/>
    <property type="match status" value="1"/>
</dbReference>
<comment type="catalytic activity">
    <reaction evidence="4">
        <text>a long-chain fatty acid + ATP + CoA = a long-chain fatty acyl-CoA + AMP + diphosphate</text>
        <dbReference type="Rhea" id="RHEA:15421"/>
        <dbReference type="ChEBI" id="CHEBI:30616"/>
        <dbReference type="ChEBI" id="CHEBI:33019"/>
        <dbReference type="ChEBI" id="CHEBI:57287"/>
        <dbReference type="ChEBI" id="CHEBI:57560"/>
        <dbReference type="ChEBI" id="CHEBI:83139"/>
        <dbReference type="ChEBI" id="CHEBI:456215"/>
        <dbReference type="EC" id="6.2.1.3"/>
    </reaction>
    <physiologicalReaction direction="left-to-right" evidence="4">
        <dbReference type="Rhea" id="RHEA:15422"/>
    </physiologicalReaction>
</comment>
<feature type="region of interest" description="Disordered" evidence="5">
    <location>
        <begin position="1"/>
        <end position="23"/>
    </location>
</feature>
<keyword evidence="2" id="KW-0276">Fatty acid metabolism</keyword>
<dbReference type="Proteomes" id="UP000328092">
    <property type="component" value="Unassembled WGS sequence"/>
</dbReference>
<evidence type="ECO:0000256" key="5">
    <source>
        <dbReference type="SAM" id="MobiDB-lite"/>
    </source>
</evidence>
<evidence type="ECO:0000313" key="8">
    <source>
        <dbReference type="Proteomes" id="UP000328092"/>
    </source>
</evidence>
<dbReference type="Gene3D" id="3.30.300.30">
    <property type="match status" value="1"/>
</dbReference>
<evidence type="ECO:0000313" key="7">
    <source>
        <dbReference type="EMBL" id="VIO79416.1"/>
    </source>
</evidence>
<name>A0A508TYY6_9BRAD</name>
<dbReference type="InterPro" id="IPR020845">
    <property type="entry name" value="AMP-binding_CS"/>
</dbReference>
<dbReference type="EC" id="6.2.1.3" evidence="7"/>
<dbReference type="EMBL" id="CAADFC020000033">
    <property type="protein sequence ID" value="VIO79416.1"/>
    <property type="molecule type" value="Genomic_DNA"/>
</dbReference>
<keyword evidence="8" id="KW-1185">Reference proteome</keyword>
<dbReference type="InterPro" id="IPR000873">
    <property type="entry name" value="AMP-dep_synth/lig_dom"/>
</dbReference>
<dbReference type="Pfam" id="PF23562">
    <property type="entry name" value="AMP-binding_C_3"/>
    <property type="match status" value="1"/>
</dbReference>
<evidence type="ECO:0000256" key="2">
    <source>
        <dbReference type="ARBA" id="ARBA00022832"/>
    </source>
</evidence>
<evidence type="ECO:0000256" key="4">
    <source>
        <dbReference type="ARBA" id="ARBA00024484"/>
    </source>
</evidence>
<dbReference type="InterPro" id="IPR045851">
    <property type="entry name" value="AMP-bd_C_sf"/>
</dbReference>
<keyword evidence="1 7" id="KW-0436">Ligase</keyword>
<dbReference type="PANTHER" id="PTHR43272">
    <property type="entry name" value="LONG-CHAIN-FATTY-ACID--COA LIGASE"/>
    <property type="match status" value="1"/>
</dbReference>